<name>A0ACC6QHT0_9ACTN</name>
<evidence type="ECO:0000313" key="1">
    <source>
        <dbReference type="EMBL" id="MEJ8658078.1"/>
    </source>
</evidence>
<keyword evidence="2" id="KW-1185">Reference proteome</keyword>
<reference evidence="1" key="1">
    <citation type="submission" date="2024-03" db="EMBL/GenBank/DDBJ databases">
        <title>Novel Streptomyces species of biotechnological and ecological value are a feature of Machair soil.</title>
        <authorList>
            <person name="Prole J.R."/>
            <person name="Goodfellow M."/>
            <person name="Allenby N."/>
            <person name="Ward A.C."/>
        </authorList>
    </citation>
    <scope>NUCLEOTIDE SEQUENCE</scope>
    <source>
        <strain evidence="1">MS1.AVA.4</strain>
    </source>
</reference>
<sequence length="124" mass="13318">MNALLIAQSGSETQLAAQILAAIGPLTFGVILIVLLGGAMWWDGRRRAKLRTPSPEEQPKAADHRDHIEEVREEDDDAFPEDGSRLLPYNLKSYTSHSTGKGPEARPQHGRRSGGAFGSGSLGG</sequence>
<dbReference type="EMBL" id="JBBKAI010000002">
    <property type="protein sequence ID" value="MEJ8658078.1"/>
    <property type="molecule type" value="Genomic_DNA"/>
</dbReference>
<dbReference type="Proteomes" id="UP001375539">
    <property type="component" value="Unassembled WGS sequence"/>
</dbReference>
<gene>
    <name evidence="1" type="ORF">WKI58_16335</name>
</gene>
<protein>
    <submittedName>
        <fullName evidence="1">DUF6479 family protein</fullName>
    </submittedName>
</protein>
<evidence type="ECO:0000313" key="2">
    <source>
        <dbReference type="Proteomes" id="UP001375539"/>
    </source>
</evidence>
<proteinExistence type="predicted"/>
<organism evidence="1 2">
    <name type="scientific">Streptomyces pratisoli</name>
    <dbReference type="NCBI Taxonomy" id="3139917"/>
    <lineage>
        <taxon>Bacteria</taxon>
        <taxon>Bacillati</taxon>
        <taxon>Actinomycetota</taxon>
        <taxon>Actinomycetes</taxon>
        <taxon>Kitasatosporales</taxon>
        <taxon>Streptomycetaceae</taxon>
        <taxon>Streptomyces</taxon>
    </lineage>
</organism>
<comment type="caution">
    <text evidence="1">The sequence shown here is derived from an EMBL/GenBank/DDBJ whole genome shotgun (WGS) entry which is preliminary data.</text>
</comment>
<accession>A0ACC6QHT0</accession>